<feature type="region of interest" description="Disordered" evidence="1">
    <location>
        <begin position="1558"/>
        <end position="1810"/>
    </location>
</feature>
<dbReference type="OMA" id="HNCTSTW"/>
<feature type="region of interest" description="Disordered" evidence="1">
    <location>
        <begin position="1984"/>
        <end position="2053"/>
    </location>
</feature>
<name>A0A6P6XNK0_DERPT</name>
<feature type="compositionally biased region" description="Polar residues" evidence="1">
    <location>
        <begin position="325"/>
        <end position="359"/>
    </location>
</feature>
<feature type="compositionally biased region" description="Polar residues" evidence="1">
    <location>
        <begin position="1750"/>
        <end position="1763"/>
    </location>
</feature>
<feature type="region of interest" description="Disordered" evidence="1">
    <location>
        <begin position="2134"/>
        <end position="2168"/>
    </location>
</feature>
<keyword evidence="2" id="KW-1185">Reference proteome</keyword>
<feature type="compositionally biased region" description="Low complexity" evidence="1">
    <location>
        <begin position="1667"/>
        <end position="1695"/>
    </location>
</feature>
<feature type="compositionally biased region" description="Polar residues" evidence="1">
    <location>
        <begin position="1457"/>
        <end position="1470"/>
    </location>
</feature>
<feature type="region of interest" description="Disordered" evidence="1">
    <location>
        <begin position="840"/>
        <end position="897"/>
    </location>
</feature>
<feature type="compositionally biased region" description="Low complexity" evidence="1">
    <location>
        <begin position="1704"/>
        <end position="1739"/>
    </location>
</feature>
<sequence length="2168" mass="240989">MTGGGNDMTDDEQVLVKIHNRTLIGIIQQMSSLLSSADQLFSELTDECRQMFDRTVRIRSRFNKLIINIDHLNHIMRHSVPTIGHISDYYNQLRQKQQQQSQDPFVLIGNVPHQLKYLNQIIHFQPVQNNQQHSSGHHHHHNWKSSRQLDRSLFTINSRPVSIRNLYARAHSPGDVRLSCSIFSSPFIKSSSLWLARNHQLLSTENMTILSKIDNVDSKKNQSLTCQCHCGRCHTSLPISNPGDGLDAGSSMVTSSLSSSHEHNHTNQCEYCHHHVTNGIVSNDSNSSTSSASSSSVVTWSSVTSSTFEPIASTSTMHKNEQKNLRPTTKTKVAPMSSFSSSGDYYPNDTSNKSNNCQPAITATTTKTIDDFFRDNNVNLNGNEQQRQEMVENNRCICSCDSQPDDHHHQSALSGQQNSSNATINQSMTTAAAMAMGTSTVIPPDYWYWWWLMESNCTGVIPNANHRGFAPGTVSNPGNQTQTGTVHDNYKRWSSALTGSSPLKPTLLDETTIWLRENIETRRPESIVIKSASELPEHILLERALSPPCSSHRITLRRHPSKSSTIINDDEQNDEIDKHSPKLRRRWSLLPLRRLSKRWRLTNNNRLSLAVDNGSLSDNERIERQKLLLGRDSSHKYQNKNNGIHTSSIGHDDKDADDGNDDDDDDDPKEIILMSPEERSQLLAKQFSDSQTVSIDVSGRSFDRLSNTRRSLIHSEFHIPRNKILGYHTHRRSRSKSPHHISVRHTNDTLISPYALGHLKNPADINYHKNRTPLQSDTTRKIIAIEKGCQTDNNLMMMMMERIGSPLQNSTSNNNNNSNRFVVPIEVHRNHNDLMIDHQRTHKKQLRRQQHHNDNDADDDYDGYDDDDDDEYVVIRKRNQQLPTNHRATRIDDTTSSTASMELGASWRNHRGVSLLNGKCSDAASQSNKINPTIMYDQYRSSIAVQTAPMTTTNATNLNTINDEDIDTKKDTETAICQTKQNGARSSSGNWSAATSDLIPSSSSSSSPPLNIQMVSKNVNKNLQQQRRNIRSQQQHLDPTTTPTTTATTTNNNNNSEEAESVYSVDNDGYYTSMHTDSGLFFLGQSNYCNQTLPPFSTVNNAKTKTSTFTSQTSLAKRQLHLQQQQQQQRRIIDSNELYRFNLLSPIQKQQNRWKRLNPTANVINRRNHTQLAVTHTTDTKDVDIQSTQMDKHCEKIEENKNANEQNLEPNDGNNSLRRSSLEEFGSNLSINSILSNSDACDTSTAAALDHVSYGTCNSSMADFDCSVSHCSHQIPIVVQQSQSQGNKQQQQCSRSYLRNIQSNRLRTASGTYQEDETTTCTGTGTIRSSSSSETLHTNDYEESEPMNDDDMMTANHDHHHRSHVQKTSRNYHSLSATKINHHPSTLTSASITAGNASRYQKPKRYVSLTESSSASSSCRKLPPPPPPPRVSSMLRTLQKYNTKRTTNKRQQQQRQSIDTADHNSCSSRTTNDHQRKIYDQSGNNSRDVSIVSESNSEYLLQSIHDERRRRLFMDVDTNRSYPPLSYIVDQMTDTATSVSIPSSFCFDDELGRENPETIQQESDVSSNEENDPALKRHNNFQTSDTSISNRTITPVLADQYPDDNDDDNQSQQQPKMTKKQLEHRHLSSPLPPPKLDSFTLNHHNSRQNPRSHQNHRYQSSTAIRKNQNTNQQQQSSCSSLTSSSTIKAPSSPESIPKPKPRNSLILCTTISTSSDTTPSLSSVMSTSTFSTSTCSSSTTGGGGGAFSSPDSTQTIVTAIHTRSTNEHENHPSGPNADDDKQIGSTKTPTQATSPTESSPSMMKQQSSRRLTTEDLFIILHNSKKRHNIRADPQLFSPSQRLSSSPNNSQCSSSSPSGPRSPLSPVDGHKSELSSPLSTTAIEENVEATGSLKRRSWTSGCSLPTSPSFANNNNNNRTRQSLASDRLGPIRPTTLNDFKRLLAQVRPSSVTSTSSTNSSNSNNIIAANATQAASTYTALQQILNKSPNCHSPPPLPTNGSISQSLSASSPTSSGISSSMSSPICSPMSPIKSSTIVSSNSSTNGSPETSKPLNTQANQSMANFIKKFSKSKFLSQVYTNPTDRMMTTGVVGGSGQNTTASLCIGIGHRNQSIGGRCPPIPEDDSVITSSTTTAKANTNLPNNAHTDNNKSDQVPSTSGQVHNCTSTWV</sequence>
<feature type="compositionally biased region" description="Low complexity" evidence="1">
    <location>
        <begin position="1319"/>
        <end position="1338"/>
    </location>
</feature>
<evidence type="ECO:0000256" key="1">
    <source>
        <dbReference type="SAM" id="MobiDB-lite"/>
    </source>
</evidence>
<organism evidence="2 3">
    <name type="scientific">Dermatophagoides pteronyssinus</name>
    <name type="common">European house dust mite</name>
    <dbReference type="NCBI Taxonomy" id="6956"/>
    <lineage>
        <taxon>Eukaryota</taxon>
        <taxon>Metazoa</taxon>
        <taxon>Ecdysozoa</taxon>
        <taxon>Arthropoda</taxon>
        <taxon>Chelicerata</taxon>
        <taxon>Arachnida</taxon>
        <taxon>Acari</taxon>
        <taxon>Acariformes</taxon>
        <taxon>Sarcoptiformes</taxon>
        <taxon>Astigmata</taxon>
        <taxon>Psoroptidia</taxon>
        <taxon>Analgoidea</taxon>
        <taxon>Pyroglyphidae</taxon>
        <taxon>Dermatophagoidinae</taxon>
        <taxon>Dermatophagoides</taxon>
    </lineage>
</organism>
<feature type="compositionally biased region" description="Polar residues" evidence="1">
    <location>
        <begin position="1783"/>
        <end position="1810"/>
    </location>
</feature>
<feature type="compositionally biased region" description="Acidic residues" evidence="1">
    <location>
        <begin position="655"/>
        <end position="668"/>
    </location>
</feature>
<dbReference type="OrthoDB" id="1060785at2759"/>
<gene>
    <name evidence="3" type="primary">LOC113789675</name>
</gene>
<feature type="region of interest" description="Disordered" evidence="1">
    <location>
        <begin position="1836"/>
        <end position="1931"/>
    </location>
</feature>
<feature type="compositionally biased region" description="Basic residues" evidence="1">
    <location>
        <begin position="1358"/>
        <end position="1367"/>
    </location>
</feature>
<feature type="compositionally biased region" description="Acidic residues" evidence="1">
    <location>
        <begin position="1341"/>
        <end position="1352"/>
    </location>
</feature>
<dbReference type="KEGG" id="dpte:113789675"/>
<feature type="compositionally biased region" description="Polar residues" evidence="1">
    <location>
        <begin position="1481"/>
        <end position="1491"/>
    </location>
</feature>
<protein>
    <submittedName>
        <fullName evidence="3">Uncharacterized protein LOC113789675</fullName>
    </submittedName>
</protein>
<accession>A0A6P6XNK0</accession>
<feature type="compositionally biased region" description="Low complexity" evidence="1">
    <location>
        <begin position="1026"/>
        <end position="1055"/>
    </location>
</feature>
<feature type="region of interest" description="Disordered" evidence="1">
    <location>
        <begin position="629"/>
        <end position="670"/>
    </location>
</feature>
<feature type="compositionally biased region" description="Low complexity" evidence="1">
    <location>
        <begin position="1843"/>
        <end position="1865"/>
    </location>
</feature>
<evidence type="ECO:0000313" key="3">
    <source>
        <dbReference type="RefSeq" id="XP_027195045.1"/>
    </source>
</evidence>
<feature type="region of interest" description="Disordered" evidence="1">
    <location>
        <begin position="312"/>
        <end position="359"/>
    </location>
</feature>
<dbReference type="InParanoid" id="A0A6P6XNK0"/>
<feature type="compositionally biased region" description="Polar residues" evidence="1">
    <location>
        <begin position="1639"/>
        <end position="1666"/>
    </location>
</feature>
<dbReference type="Gene3D" id="1.20.5.340">
    <property type="match status" value="1"/>
</dbReference>
<feature type="compositionally biased region" description="Basic residues" evidence="1">
    <location>
        <begin position="840"/>
        <end position="850"/>
    </location>
</feature>
<feature type="region of interest" description="Disordered" evidence="1">
    <location>
        <begin position="1026"/>
        <end position="1060"/>
    </location>
</feature>
<evidence type="ECO:0000313" key="2">
    <source>
        <dbReference type="Proteomes" id="UP000515146"/>
    </source>
</evidence>
<feature type="compositionally biased region" description="Low complexity" evidence="1">
    <location>
        <begin position="1000"/>
        <end position="1009"/>
    </location>
</feature>
<dbReference type="Proteomes" id="UP000515146">
    <property type="component" value="Unplaced"/>
</dbReference>
<feature type="compositionally biased region" description="Polar residues" evidence="1">
    <location>
        <begin position="1580"/>
        <end position="1593"/>
    </location>
</feature>
<feature type="region of interest" description="Disordered" evidence="1">
    <location>
        <begin position="1311"/>
        <end position="1491"/>
    </location>
</feature>
<feature type="compositionally biased region" description="Polar residues" evidence="1">
    <location>
        <begin position="2139"/>
        <end position="2168"/>
    </location>
</feature>
<feature type="compositionally biased region" description="Polar residues" evidence="1">
    <location>
        <begin position="979"/>
        <end position="999"/>
    </location>
</feature>
<feature type="compositionally biased region" description="Polar residues" evidence="1">
    <location>
        <begin position="639"/>
        <end position="649"/>
    </location>
</feature>
<feature type="region of interest" description="Disordered" evidence="1">
    <location>
        <begin position="979"/>
        <end position="1012"/>
    </location>
</feature>
<proteinExistence type="predicted"/>
<reference evidence="3" key="1">
    <citation type="submission" date="2025-08" db="UniProtKB">
        <authorList>
            <consortium name="RefSeq"/>
        </authorList>
    </citation>
    <scope>IDENTIFICATION</scope>
    <source>
        <strain evidence="3">Airmid</strain>
    </source>
</reference>
<dbReference type="RefSeq" id="XP_027195045.1">
    <property type="nucleotide sequence ID" value="XM_027339244.1"/>
</dbReference>
<feature type="compositionally biased region" description="Polar residues" evidence="1">
    <location>
        <begin position="1873"/>
        <end position="1882"/>
    </location>
</feature>
<feature type="region of interest" description="Disordered" evidence="1">
    <location>
        <begin position="551"/>
        <end position="577"/>
    </location>
</feature>
<feature type="compositionally biased region" description="Low complexity" evidence="1">
    <location>
        <begin position="2000"/>
        <end position="2049"/>
    </location>
</feature>
<feature type="compositionally biased region" description="Polar residues" evidence="1">
    <location>
        <begin position="1897"/>
        <end position="1910"/>
    </location>
</feature>
<feature type="compositionally biased region" description="Acidic residues" evidence="1">
    <location>
        <begin position="856"/>
        <end position="872"/>
    </location>
</feature>
<feature type="compositionally biased region" description="Polar residues" evidence="1">
    <location>
        <begin position="1368"/>
        <end position="1399"/>
    </location>
</feature>